<keyword evidence="2" id="KW-1185">Reference proteome</keyword>
<reference evidence="1" key="1">
    <citation type="submission" date="2023-03" db="EMBL/GenBank/DDBJ databases">
        <title>Massive genome expansion in bonnet fungi (Mycena s.s.) driven by repeated elements and novel gene families across ecological guilds.</title>
        <authorList>
            <consortium name="Lawrence Berkeley National Laboratory"/>
            <person name="Harder C.B."/>
            <person name="Miyauchi S."/>
            <person name="Viragh M."/>
            <person name="Kuo A."/>
            <person name="Thoen E."/>
            <person name="Andreopoulos B."/>
            <person name="Lu D."/>
            <person name="Skrede I."/>
            <person name="Drula E."/>
            <person name="Henrissat B."/>
            <person name="Morin E."/>
            <person name="Kohler A."/>
            <person name="Barry K."/>
            <person name="LaButti K."/>
            <person name="Morin E."/>
            <person name="Salamov A."/>
            <person name="Lipzen A."/>
            <person name="Mereny Z."/>
            <person name="Hegedus B."/>
            <person name="Baldrian P."/>
            <person name="Stursova M."/>
            <person name="Weitz H."/>
            <person name="Taylor A."/>
            <person name="Grigoriev I.V."/>
            <person name="Nagy L.G."/>
            <person name="Martin F."/>
            <person name="Kauserud H."/>
        </authorList>
    </citation>
    <scope>NUCLEOTIDE SEQUENCE</scope>
    <source>
        <strain evidence="1">9144</strain>
    </source>
</reference>
<dbReference type="EMBL" id="JARJCW010000028">
    <property type="protein sequence ID" value="KAJ7210460.1"/>
    <property type="molecule type" value="Genomic_DNA"/>
</dbReference>
<sequence>SVYLILSSAWHLLRRRLLAKHIGRDNLPLLQVGRRPDQKIEGVAVICGGRYA</sequence>
<dbReference type="Proteomes" id="UP001219525">
    <property type="component" value="Unassembled WGS sequence"/>
</dbReference>
<gene>
    <name evidence="1" type="ORF">GGX14DRAFT_363328</name>
</gene>
<protein>
    <submittedName>
        <fullName evidence="1">Uncharacterized protein</fullName>
    </submittedName>
</protein>
<proteinExistence type="predicted"/>
<evidence type="ECO:0000313" key="2">
    <source>
        <dbReference type="Proteomes" id="UP001219525"/>
    </source>
</evidence>
<accession>A0AAD6VLP0</accession>
<name>A0AAD6VLP0_9AGAR</name>
<organism evidence="1 2">
    <name type="scientific">Mycena pura</name>
    <dbReference type="NCBI Taxonomy" id="153505"/>
    <lineage>
        <taxon>Eukaryota</taxon>
        <taxon>Fungi</taxon>
        <taxon>Dikarya</taxon>
        <taxon>Basidiomycota</taxon>
        <taxon>Agaricomycotina</taxon>
        <taxon>Agaricomycetes</taxon>
        <taxon>Agaricomycetidae</taxon>
        <taxon>Agaricales</taxon>
        <taxon>Marasmiineae</taxon>
        <taxon>Mycenaceae</taxon>
        <taxon>Mycena</taxon>
    </lineage>
</organism>
<dbReference type="AlphaFoldDB" id="A0AAD6VLP0"/>
<feature type="non-terminal residue" evidence="1">
    <location>
        <position position="1"/>
    </location>
</feature>
<comment type="caution">
    <text evidence="1">The sequence shown here is derived from an EMBL/GenBank/DDBJ whole genome shotgun (WGS) entry which is preliminary data.</text>
</comment>
<evidence type="ECO:0000313" key="1">
    <source>
        <dbReference type="EMBL" id="KAJ7210460.1"/>
    </source>
</evidence>